<dbReference type="EMBL" id="AMGM01000047">
    <property type="protein sequence ID" value="EKB48619.1"/>
    <property type="molecule type" value="Genomic_DNA"/>
</dbReference>
<accession>K1LWS2</accession>
<dbReference type="GO" id="GO:0016757">
    <property type="term" value="F:glycosyltransferase activity"/>
    <property type="evidence" value="ECO:0007669"/>
    <property type="project" value="InterPro"/>
</dbReference>
<keyword evidence="3" id="KW-1185">Reference proteome</keyword>
<name>K1LWS2_CECL9</name>
<dbReference type="RefSeq" id="WP_009185799.1">
    <property type="nucleotide sequence ID" value="NZ_AMGM01000047.1"/>
</dbReference>
<dbReference type="OrthoDB" id="9801609at2"/>
<reference evidence="2 3" key="1">
    <citation type="journal article" date="2012" name="J. Bacteriol.">
        <title>Draft Genome Sequence of Cecembia lonarensis Strain LW9T, Isolated from Lonar Lake, a Haloalkaline Lake in India.</title>
        <authorList>
            <person name="Shivaji S."/>
            <person name="Ara S."/>
            <person name="Singh A."/>
            <person name="Pinnaka A.K."/>
        </authorList>
    </citation>
    <scope>NUCLEOTIDE SEQUENCE [LARGE SCALE GENOMIC DNA]</scope>
    <source>
        <strain evidence="2 3">LW9</strain>
    </source>
</reference>
<dbReference type="AlphaFoldDB" id="K1LWS2"/>
<feature type="domain" description="Glycosyl transferase family 1" evidence="1">
    <location>
        <begin position="184"/>
        <end position="311"/>
    </location>
</feature>
<dbReference type="Gene3D" id="3.40.50.2000">
    <property type="entry name" value="Glycogen Phosphorylase B"/>
    <property type="match status" value="2"/>
</dbReference>
<keyword evidence="2" id="KW-0808">Transferase</keyword>
<dbReference type="InterPro" id="IPR001296">
    <property type="entry name" value="Glyco_trans_1"/>
</dbReference>
<protein>
    <submittedName>
        <fullName evidence="2">Glycosyl transferases group 1</fullName>
    </submittedName>
</protein>
<evidence type="ECO:0000313" key="2">
    <source>
        <dbReference type="EMBL" id="EKB48619.1"/>
    </source>
</evidence>
<comment type="caution">
    <text evidence="2">The sequence shown here is derived from an EMBL/GenBank/DDBJ whole genome shotgun (WGS) entry which is preliminary data.</text>
</comment>
<organism evidence="2 3">
    <name type="scientific">Cecembia lonarensis (strain CCUG 58316 / KCTC 22772 / LW9)</name>
    <dbReference type="NCBI Taxonomy" id="1225176"/>
    <lineage>
        <taxon>Bacteria</taxon>
        <taxon>Pseudomonadati</taxon>
        <taxon>Bacteroidota</taxon>
        <taxon>Cytophagia</taxon>
        <taxon>Cytophagales</taxon>
        <taxon>Cyclobacteriaceae</taxon>
        <taxon>Cecembia</taxon>
    </lineage>
</organism>
<sequence>MKPKLLFINNMAAPYQVKFCYALQDYFEAEMWFYTHLESNRPKWWSIPLGDKCKVLEGSKFHPILNYSNPNLLSKTKDFDPDIVVAGGFFFPSQWQVKNWCKKNGKTYIALGERISYVGYSKMGRLIKSLIKKCSAFLYKDIDLFLAMGEKPMEQAINEFGLSREKVVLARYPQDIDTNLTHSLRETTKAPVIIFPNRLDKSYNPLFALEVFRVFNEKYPNSVLKMNELGEMKEACIDFINKSNLSDNVQFLNGITSWDDLPSVYKEAHIGLFTATDSNGPNSLIECMASGTGIVLSDQIYNTEVYCKHDLNCYRLPLEVSKFVNALENYVLIDGLLKSHGKISKELVSERSVINTAKFYADIINNYHQR</sequence>
<gene>
    <name evidence="2" type="ORF">B879_02777</name>
</gene>
<evidence type="ECO:0000313" key="3">
    <source>
        <dbReference type="Proteomes" id="UP000004478"/>
    </source>
</evidence>
<dbReference type="SUPFAM" id="SSF53756">
    <property type="entry name" value="UDP-Glycosyltransferase/glycogen phosphorylase"/>
    <property type="match status" value="1"/>
</dbReference>
<evidence type="ECO:0000259" key="1">
    <source>
        <dbReference type="Pfam" id="PF00534"/>
    </source>
</evidence>
<dbReference type="Pfam" id="PF00534">
    <property type="entry name" value="Glycos_transf_1"/>
    <property type="match status" value="1"/>
</dbReference>
<dbReference type="Proteomes" id="UP000004478">
    <property type="component" value="Unassembled WGS sequence"/>
</dbReference>
<proteinExistence type="predicted"/>